<evidence type="ECO:0000313" key="4">
    <source>
        <dbReference type="EMBL" id="WFG39414.1"/>
    </source>
</evidence>
<feature type="transmembrane region" description="Helical" evidence="1">
    <location>
        <begin position="539"/>
        <end position="557"/>
    </location>
</feature>
<feature type="transmembrane region" description="Helical" evidence="1">
    <location>
        <begin position="186"/>
        <end position="203"/>
    </location>
</feature>
<dbReference type="Proteomes" id="UP001321249">
    <property type="component" value="Unassembled WGS sequence"/>
</dbReference>
<dbReference type="InterPro" id="IPR038731">
    <property type="entry name" value="RgtA/B/C-like"/>
</dbReference>
<reference evidence="4" key="2">
    <citation type="journal article" date="2023" name="Nat. Commun.">
        <title>Cultivation of marine bacteria of the SAR202 clade.</title>
        <authorList>
            <person name="Lim Y."/>
            <person name="Seo J.H."/>
            <person name="Giovannoni S.J."/>
            <person name="Kang I."/>
            <person name="Cho J.C."/>
        </authorList>
    </citation>
    <scope>NUCLEOTIDE SEQUENCE</scope>
    <source>
        <strain evidence="4">JH1073</strain>
    </source>
</reference>
<reference evidence="5 6" key="1">
    <citation type="submission" date="2019-11" db="EMBL/GenBank/DDBJ databases">
        <authorList>
            <person name="Cho J.-C."/>
        </authorList>
    </citation>
    <scope>NUCLEOTIDE SEQUENCE [LARGE SCALE GENOMIC DNA]</scope>
    <source>
        <strain evidence="4 5">JH1073</strain>
        <strain evidence="3 6">JH702</strain>
    </source>
</reference>
<feature type="transmembrane region" description="Helical" evidence="1">
    <location>
        <begin position="421"/>
        <end position="441"/>
    </location>
</feature>
<evidence type="ECO:0000256" key="1">
    <source>
        <dbReference type="SAM" id="Phobius"/>
    </source>
</evidence>
<evidence type="ECO:0000259" key="2">
    <source>
        <dbReference type="Pfam" id="PF13231"/>
    </source>
</evidence>
<proteinExistence type="predicted"/>
<dbReference type="RefSeq" id="WP_342823088.1">
    <property type="nucleotide sequence ID" value="NZ_CP046146.1"/>
</dbReference>
<name>A0AAJ5ZDW5_9CHLR</name>
<feature type="transmembrane region" description="Helical" evidence="1">
    <location>
        <begin position="135"/>
        <end position="153"/>
    </location>
</feature>
<feature type="transmembrane region" description="Helical" evidence="1">
    <location>
        <begin position="227"/>
        <end position="245"/>
    </location>
</feature>
<evidence type="ECO:0000313" key="5">
    <source>
        <dbReference type="Proteomes" id="UP001219901"/>
    </source>
</evidence>
<reference evidence="5" key="3">
    <citation type="submission" date="2023-06" db="EMBL/GenBank/DDBJ databases">
        <title>Pangenomics reveal diversification of enzyme families and niche specialization in globally abundant SAR202 bacteria.</title>
        <authorList>
            <person name="Saw J.H.W."/>
        </authorList>
    </citation>
    <scope>NUCLEOTIDE SEQUENCE [LARGE SCALE GENOMIC DNA]</scope>
    <source>
        <strain evidence="5">JH1073</strain>
    </source>
</reference>
<feature type="transmembrane region" description="Helical" evidence="1">
    <location>
        <begin position="569"/>
        <end position="588"/>
    </location>
</feature>
<gene>
    <name evidence="3" type="ORF">GKO46_02045</name>
    <name evidence="4" type="ORF">GKO48_07215</name>
</gene>
<dbReference type="EMBL" id="CP046147">
    <property type="protein sequence ID" value="WFG39414.1"/>
    <property type="molecule type" value="Genomic_DNA"/>
</dbReference>
<feature type="transmembrane region" description="Helical" evidence="1">
    <location>
        <begin position="63"/>
        <end position="79"/>
    </location>
</feature>
<feature type="transmembrane region" description="Helical" evidence="1">
    <location>
        <begin position="159"/>
        <end position="179"/>
    </location>
</feature>
<feature type="domain" description="Glycosyltransferase RgtA/B/C/D-like" evidence="2">
    <location>
        <begin position="115"/>
        <end position="245"/>
    </location>
</feature>
<protein>
    <submittedName>
        <fullName evidence="4">TIGR03663 family protein</fullName>
    </submittedName>
</protein>
<accession>A0AAJ5ZDW5</accession>
<feature type="transmembrane region" description="Helical" evidence="1">
    <location>
        <begin position="387"/>
        <end position="414"/>
    </location>
</feature>
<keyword evidence="1" id="KW-1133">Transmembrane helix</keyword>
<dbReference type="PANTHER" id="PTHR41710:SF2">
    <property type="entry name" value="GLYCOSYL TRANSFERASE FAMILY 39_83 DOMAIN-CONTAINING PROTEIN"/>
    <property type="match status" value="1"/>
</dbReference>
<evidence type="ECO:0000313" key="6">
    <source>
        <dbReference type="Proteomes" id="UP001321249"/>
    </source>
</evidence>
<dbReference type="Pfam" id="PF13231">
    <property type="entry name" value="PMT_2"/>
    <property type="match status" value="1"/>
</dbReference>
<dbReference type="EMBL" id="WMBE01000001">
    <property type="protein sequence ID" value="MDG0865853.1"/>
    <property type="molecule type" value="Genomic_DNA"/>
</dbReference>
<feature type="transmembrane region" description="Helical" evidence="1">
    <location>
        <begin position="481"/>
        <end position="499"/>
    </location>
</feature>
<feature type="transmembrane region" description="Helical" evidence="1">
    <location>
        <begin position="600"/>
        <end position="620"/>
    </location>
</feature>
<dbReference type="PANTHER" id="PTHR41710">
    <property type="entry name" value="GLYCOSYL TRANSFERASE, FAMILY 39"/>
    <property type="match status" value="1"/>
</dbReference>
<evidence type="ECO:0000313" key="3">
    <source>
        <dbReference type="EMBL" id="MDG0865853.1"/>
    </source>
</evidence>
<dbReference type="NCBIfam" id="TIGR03663">
    <property type="entry name" value="flippase activity-associated protein Agl23"/>
    <property type="match status" value="1"/>
</dbReference>
<keyword evidence="1" id="KW-0812">Transmembrane</keyword>
<dbReference type="Proteomes" id="UP001219901">
    <property type="component" value="Chromosome"/>
</dbReference>
<keyword evidence="1" id="KW-0472">Membrane</keyword>
<feature type="transmembrane region" description="Helical" evidence="1">
    <location>
        <begin position="453"/>
        <end position="474"/>
    </location>
</feature>
<feature type="transmembrane region" description="Helical" evidence="1">
    <location>
        <begin position="111"/>
        <end position="128"/>
    </location>
</feature>
<organism evidence="4 5">
    <name type="scientific">Candidatus Lucifugimonas marina</name>
    <dbReference type="NCBI Taxonomy" id="3038979"/>
    <lineage>
        <taxon>Bacteria</taxon>
        <taxon>Bacillati</taxon>
        <taxon>Chloroflexota</taxon>
        <taxon>Dehalococcoidia</taxon>
        <taxon>SAR202 cluster</taxon>
        <taxon>Candidatus Lucifugimonadales</taxon>
        <taxon>Candidatus Lucifugimonadaceae</taxon>
        <taxon>Candidatus Lucifugimonas</taxon>
    </lineage>
</organism>
<dbReference type="InterPro" id="IPR019962">
    <property type="entry name" value="CHP03663"/>
</dbReference>
<feature type="transmembrane region" description="Helical" evidence="1">
    <location>
        <begin position="337"/>
        <end position="356"/>
    </location>
</feature>
<feature type="transmembrane region" description="Helical" evidence="1">
    <location>
        <begin position="266"/>
        <end position="289"/>
    </location>
</feature>
<feature type="transmembrane region" description="Helical" evidence="1">
    <location>
        <begin position="309"/>
        <end position="330"/>
    </location>
</feature>
<sequence length="791" mass="88274">MTSDNPYTDSPTRSTSTAGRWVGGLWVTGESVKTESTRTEASETHQDQSGSNNGFSIPFRIEYSIYAGLVLIALAMRLYDLGGRAVHHDESLHGYFAYQLFNGGGYDHNPLMHGMFLFHSIATSFFLVGDSDYALRLPMALFGVGLILVPLLLKPRIGQTGALVAAALLAFSPSILYYSRFARNDIFMAVFTLALVGVMWRYIDERKNRWLYIAAALVALGFATKETQYIVIALLGAFLFTQVWWEVRDWIYARRTLDEFSPEASFLVLLATMTLPLVAAGIAIFQNIFGVTLAAEDGTPGVATGTPVGAGWNIAIAVSAAFLAAALAIGWYWNRKVFLLAFAVFAGVFVMIFTNYGSNPAGIGSGAWQSLGYWLAQQDVARGNQPWYYYFTIGAIYEFLPFGVVLVAGFYYSFKSGLRPWLLVLAAGIGMAVLANSSMSFERGIVNSSEQDVLSYVGQLALVVVFASFLAVPFTLKITKFHRFLFFWTIGTFIAYTEAGEKMPWLLVNVVLPAIILAAYTINDVIMSIDWKKAWRNQAGLAIVGVPLFFIMLWKIVMHDLGEGSRQFASAWAILAVLGLLLLGLQVLASKIGRSQALGIVGLITVVIMFGFTFRAGWIASFENGDVPKEMLVYTQTAPDIHNLVEEIERASELTGDRYKIKVAIDIRDAYSWPWQWYLRRYEQVSFRDHTSDEIEVGEDRVIAVINENNNAKAITKLPDGFSDGRKLVHRWWFPERYRDLTVGTVIDTLKDRNRWEGTIDYFLYRELSNPLGTIDSYVYFSDEIPLSPAK</sequence>
<dbReference type="AlphaFoldDB" id="A0AAJ5ZDW5"/>
<keyword evidence="5" id="KW-1185">Reference proteome</keyword>
<feature type="transmembrane region" description="Helical" evidence="1">
    <location>
        <begin position="505"/>
        <end position="527"/>
    </location>
</feature>